<name>A0ABQ0L2Q1_MYCCL</name>
<gene>
    <name evidence="2" type="ORF">MCHLO_03004</name>
</gene>
<feature type="compositionally biased region" description="Low complexity" evidence="1">
    <location>
        <begin position="76"/>
        <end position="92"/>
    </location>
</feature>
<protein>
    <submittedName>
        <fullName evidence="2">Uncharacterized protein</fullName>
    </submittedName>
</protein>
<sequence>MRSLTNANAAISRPPSHPADLLDVIAPVATPTKRPCRAPHCNDHDLSNSRETAGKYARFGPSVARLSLRAPHSARPTHSLSVPPSPSPHSNSQVGVNDNLHQLKPVALLVPPTAKLEESRICKIRPVSVAKPHRAKRPTRLHRFKSNPSTTGFRVCKHKRSATAMSSTSRANLTSLQSQVCSPSAVQTTRTRTANGQTHLGLGPRRRQVQRVRICKLRIVGDACVLVRENSLVNAGADPSAKQQGPAGETKNASRLENGEVLTSSSSVLDTDQSNAPMRENLQGLGRRPKARRSANQQVLLASLAKALRLSRRTRG</sequence>
<organism evidence="2 3">
    <name type="scientific">Mycena chlorophos</name>
    <name type="common">Agaric fungus</name>
    <name type="synonym">Agaricus chlorophos</name>
    <dbReference type="NCBI Taxonomy" id="658473"/>
    <lineage>
        <taxon>Eukaryota</taxon>
        <taxon>Fungi</taxon>
        <taxon>Dikarya</taxon>
        <taxon>Basidiomycota</taxon>
        <taxon>Agaricomycotina</taxon>
        <taxon>Agaricomycetes</taxon>
        <taxon>Agaricomycetidae</taxon>
        <taxon>Agaricales</taxon>
        <taxon>Marasmiineae</taxon>
        <taxon>Mycenaceae</taxon>
        <taxon>Mycena</taxon>
    </lineage>
</organism>
<evidence type="ECO:0000256" key="1">
    <source>
        <dbReference type="SAM" id="MobiDB-lite"/>
    </source>
</evidence>
<proteinExistence type="predicted"/>
<evidence type="ECO:0000313" key="2">
    <source>
        <dbReference type="EMBL" id="GAT45424.1"/>
    </source>
</evidence>
<dbReference type="EMBL" id="DF841323">
    <property type="protein sequence ID" value="GAT45424.1"/>
    <property type="molecule type" value="Genomic_DNA"/>
</dbReference>
<reference evidence="2" key="1">
    <citation type="submission" date="2014-09" db="EMBL/GenBank/DDBJ databases">
        <title>Genome sequence of the luminous mushroom Mycena chlorophos for searching fungal bioluminescence genes.</title>
        <authorList>
            <person name="Tanaka Y."/>
            <person name="Kasuga D."/>
            <person name="Oba Y."/>
            <person name="Hase S."/>
            <person name="Sato K."/>
            <person name="Oba Y."/>
            <person name="Sakakibara Y."/>
        </authorList>
    </citation>
    <scope>NUCLEOTIDE SEQUENCE</scope>
</reference>
<feature type="compositionally biased region" description="Polar residues" evidence="1">
    <location>
        <begin position="185"/>
        <end position="198"/>
    </location>
</feature>
<keyword evidence="3" id="KW-1185">Reference proteome</keyword>
<feature type="compositionally biased region" description="Polar residues" evidence="1">
    <location>
        <begin position="259"/>
        <end position="276"/>
    </location>
</feature>
<feature type="region of interest" description="Disordered" evidence="1">
    <location>
        <begin position="236"/>
        <end position="296"/>
    </location>
</feature>
<evidence type="ECO:0000313" key="3">
    <source>
        <dbReference type="Proteomes" id="UP000815677"/>
    </source>
</evidence>
<dbReference type="Proteomes" id="UP000815677">
    <property type="component" value="Unassembled WGS sequence"/>
</dbReference>
<feature type="region of interest" description="Disordered" evidence="1">
    <location>
        <begin position="185"/>
        <end position="204"/>
    </location>
</feature>
<feature type="region of interest" description="Disordered" evidence="1">
    <location>
        <begin position="70"/>
        <end position="96"/>
    </location>
</feature>
<accession>A0ABQ0L2Q1</accession>